<accession>D3F7U5</accession>
<feature type="chain" id="PRO_5038462989" evidence="2">
    <location>
        <begin position="24"/>
        <end position="446"/>
    </location>
</feature>
<dbReference type="Proteomes" id="UP000008229">
    <property type="component" value="Chromosome"/>
</dbReference>
<dbReference type="eggNOG" id="COG1653">
    <property type="taxonomic scope" value="Bacteria"/>
</dbReference>
<dbReference type="SUPFAM" id="SSF53850">
    <property type="entry name" value="Periplasmic binding protein-like II"/>
    <property type="match status" value="1"/>
</dbReference>
<sequence length="446" mass="49788" precursor="true">MSTRLKRICALALVGAIALFAVACGGSNDDNGGGGGGSSGSSTAGTPDPADVSGKIVVWDVFYRSFPSYTRAVPELDAAFKKKYPNVTVEHVAQPFAEYQALQQAAFTGREGPDVMMMPNAGGIRQFQKGLEELNDRITPEMQEQLTGWDAVTPGYRTEGPHYGVPIAQTDFMFYFNKRLFRRAGLPTDFEPRTWEDLRDAGLKLKAAGIQPFTGGNKEGYESQWWWHMAWPTYNTQEQAVALADGELPFTDPAVAQTFEPEMMMQRAGLFERDRFTTPFFNDGWMRFADGKAAMILGGSTNTAYWGDFNRALGEENVGMFLPPGSKYISMNPEWSWSIPKFAENKDAAWAYIDFMASREGLEMLFEMTGELPNRKDAELPADAPSQARQIRDWYRDGPTFLATDVLTPSQVTQTMNTEAKEWLQGRKSKEEMLESIQATSEQVNR</sequence>
<organism evidence="3 4">
    <name type="scientific">Conexibacter woesei (strain DSM 14684 / CCUG 47730 / CIP 108061 / JCM 11494 / NBRC 100937 / ID131577)</name>
    <dbReference type="NCBI Taxonomy" id="469383"/>
    <lineage>
        <taxon>Bacteria</taxon>
        <taxon>Bacillati</taxon>
        <taxon>Actinomycetota</taxon>
        <taxon>Thermoleophilia</taxon>
        <taxon>Solirubrobacterales</taxon>
        <taxon>Conexibacteraceae</taxon>
        <taxon>Conexibacter</taxon>
    </lineage>
</organism>
<dbReference type="Gene3D" id="3.40.190.10">
    <property type="entry name" value="Periplasmic binding protein-like II"/>
    <property type="match status" value="2"/>
</dbReference>
<dbReference type="RefSeq" id="WP_012935890.1">
    <property type="nucleotide sequence ID" value="NC_013739.1"/>
</dbReference>
<feature type="region of interest" description="Disordered" evidence="1">
    <location>
        <begin position="427"/>
        <end position="446"/>
    </location>
</feature>
<gene>
    <name evidence="3" type="ordered locus">Cwoe_4425</name>
</gene>
<dbReference type="STRING" id="469383.Cwoe_4425"/>
<reference evidence="4" key="2">
    <citation type="submission" date="2010-01" db="EMBL/GenBank/DDBJ databases">
        <title>The complete genome of Conexibacter woesei DSM 14684.</title>
        <authorList>
            <consortium name="US DOE Joint Genome Institute (JGI-PGF)"/>
            <person name="Lucas S."/>
            <person name="Copeland A."/>
            <person name="Lapidus A."/>
            <person name="Glavina del Rio T."/>
            <person name="Dalin E."/>
            <person name="Tice H."/>
            <person name="Bruce D."/>
            <person name="Goodwin L."/>
            <person name="Pitluck S."/>
            <person name="Kyrpides N."/>
            <person name="Mavromatis K."/>
            <person name="Ivanova N."/>
            <person name="Mikhailova N."/>
            <person name="Chertkov O."/>
            <person name="Brettin T."/>
            <person name="Detter J.C."/>
            <person name="Han C."/>
            <person name="Larimer F."/>
            <person name="Land M."/>
            <person name="Hauser L."/>
            <person name="Markowitz V."/>
            <person name="Cheng J.-F."/>
            <person name="Hugenholtz P."/>
            <person name="Woyke T."/>
            <person name="Wu D."/>
            <person name="Pukall R."/>
            <person name="Steenblock K."/>
            <person name="Schneider S."/>
            <person name="Klenk H.-P."/>
            <person name="Eisen J.A."/>
        </authorList>
    </citation>
    <scope>NUCLEOTIDE SEQUENCE [LARGE SCALE GENOMIC DNA]</scope>
    <source>
        <strain evidence="4">DSM 14684 / CIP 108061 / JCM 11494 / NBRC 100937 / ID131577</strain>
    </source>
</reference>
<dbReference type="PROSITE" id="PS51257">
    <property type="entry name" value="PROKAR_LIPOPROTEIN"/>
    <property type="match status" value="1"/>
</dbReference>
<evidence type="ECO:0000256" key="2">
    <source>
        <dbReference type="SAM" id="SignalP"/>
    </source>
</evidence>
<dbReference type="KEGG" id="cwo:Cwoe_4425"/>
<proteinExistence type="predicted"/>
<dbReference type="AlphaFoldDB" id="D3F7U5"/>
<protein>
    <submittedName>
        <fullName evidence="3">Extracellular solute-binding protein family 1</fullName>
    </submittedName>
</protein>
<dbReference type="HOGENOM" id="CLU_031285_12_3_11"/>
<evidence type="ECO:0000313" key="4">
    <source>
        <dbReference type="Proteomes" id="UP000008229"/>
    </source>
</evidence>
<dbReference type="Pfam" id="PF01547">
    <property type="entry name" value="SBP_bac_1"/>
    <property type="match status" value="1"/>
</dbReference>
<feature type="compositionally biased region" description="Polar residues" evidence="1">
    <location>
        <begin position="437"/>
        <end position="446"/>
    </location>
</feature>
<reference evidence="3 4" key="1">
    <citation type="journal article" date="2010" name="Stand. Genomic Sci.">
        <title>Complete genome sequence of Conexibacter woesei type strain (ID131577).</title>
        <authorList>
            <person name="Pukall R."/>
            <person name="Lapidus A."/>
            <person name="Glavina Del Rio T."/>
            <person name="Copeland A."/>
            <person name="Tice H."/>
            <person name="Cheng J.-F."/>
            <person name="Lucas S."/>
            <person name="Chen F."/>
            <person name="Nolan M."/>
            <person name="Bruce D."/>
            <person name="Goodwin L."/>
            <person name="Pitluck S."/>
            <person name="Mavromatis K."/>
            <person name="Ivanova N."/>
            <person name="Ovchinnikova G."/>
            <person name="Pati A."/>
            <person name="Chen A."/>
            <person name="Palaniappan K."/>
            <person name="Land M."/>
            <person name="Hauser L."/>
            <person name="Chang Y.-J."/>
            <person name="Jeffries C.D."/>
            <person name="Chain P."/>
            <person name="Meincke L."/>
            <person name="Sims D."/>
            <person name="Brettin T."/>
            <person name="Detter J.C."/>
            <person name="Rohde M."/>
            <person name="Goeker M."/>
            <person name="Bristow J."/>
            <person name="Eisen J.A."/>
            <person name="Markowitz V."/>
            <person name="Kyrpides N.C."/>
            <person name="Klenk H.-P."/>
            <person name="Hugenholtz P."/>
        </authorList>
    </citation>
    <scope>NUCLEOTIDE SEQUENCE [LARGE SCALE GENOMIC DNA]</scope>
    <source>
        <strain evidence="4">DSM 14684 / CIP 108061 / JCM 11494 / NBRC 100937 / ID131577</strain>
    </source>
</reference>
<keyword evidence="4" id="KW-1185">Reference proteome</keyword>
<dbReference type="OrthoDB" id="2510110at2"/>
<feature type="signal peptide" evidence="2">
    <location>
        <begin position="1"/>
        <end position="23"/>
    </location>
</feature>
<dbReference type="InterPro" id="IPR006059">
    <property type="entry name" value="SBP"/>
</dbReference>
<dbReference type="EMBL" id="CP001854">
    <property type="protein sequence ID" value="ADB52839.1"/>
    <property type="molecule type" value="Genomic_DNA"/>
</dbReference>
<dbReference type="PANTHER" id="PTHR43649">
    <property type="entry name" value="ARABINOSE-BINDING PROTEIN-RELATED"/>
    <property type="match status" value="1"/>
</dbReference>
<evidence type="ECO:0000256" key="1">
    <source>
        <dbReference type="SAM" id="MobiDB-lite"/>
    </source>
</evidence>
<name>D3F7U5_CONWI</name>
<dbReference type="InterPro" id="IPR050490">
    <property type="entry name" value="Bact_solute-bd_prot1"/>
</dbReference>
<evidence type="ECO:0000313" key="3">
    <source>
        <dbReference type="EMBL" id="ADB52839.1"/>
    </source>
</evidence>
<keyword evidence="2" id="KW-0732">Signal</keyword>